<dbReference type="STRING" id="988821.SAMN05421867_11656"/>
<feature type="domain" description="BD-FAE-like" evidence="2">
    <location>
        <begin position="95"/>
        <end position="248"/>
    </location>
</feature>
<evidence type="ECO:0000256" key="1">
    <source>
        <dbReference type="ARBA" id="ARBA00022801"/>
    </source>
</evidence>
<dbReference type="SUPFAM" id="SSF53474">
    <property type="entry name" value="alpha/beta-Hydrolases"/>
    <property type="match status" value="1"/>
</dbReference>
<dbReference type="PANTHER" id="PTHR48081:SF6">
    <property type="entry name" value="PEPTIDASE S9 PROLYL OLIGOPEPTIDASE CATALYTIC DOMAIN-CONTAINING PROTEIN"/>
    <property type="match status" value="1"/>
</dbReference>
<reference evidence="4" key="1">
    <citation type="submission" date="2016-10" db="EMBL/GenBank/DDBJ databases">
        <authorList>
            <person name="Varghese N."/>
            <person name="Submissions S."/>
        </authorList>
    </citation>
    <scope>NUCLEOTIDE SEQUENCE [LARGE SCALE GENOMIC DNA]</scope>
    <source>
        <strain evidence="4">CGMCC 4.6945</strain>
    </source>
</reference>
<dbReference type="PANTHER" id="PTHR48081">
    <property type="entry name" value="AB HYDROLASE SUPERFAMILY PROTEIN C4A8.06C"/>
    <property type="match status" value="1"/>
</dbReference>
<keyword evidence="1" id="KW-0378">Hydrolase</keyword>
<evidence type="ECO:0000259" key="2">
    <source>
        <dbReference type="Pfam" id="PF20434"/>
    </source>
</evidence>
<accession>A0A1I1AA91</accession>
<gene>
    <name evidence="3" type="ORF">SAMN05421867_11656</name>
</gene>
<dbReference type="Pfam" id="PF20434">
    <property type="entry name" value="BD-FAE"/>
    <property type="match status" value="1"/>
</dbReference>
<dbReference type="Proteomes" id="UP000199012">
    <property type="component" value="Unassembled WGS sequence"/>
</dbReference>
<dbReference type="Gene3D" id="3.40.50.1820">
    <property type="entry name" value="alpha/beta hydrolase"/>
    <property type="match status" value="1"/>
</dbReference>
<name>A0A1I1AA91_9CELL</name>
<evidence type="ECO:0000313" key="4">
    <source>
        <dbReference type="Proteomes" id="UP000199012"/>
    </source>
</evidence>
<dbReference type="GO" id="GO:0016787">
    <property type="term" value="F:hydrolase activity"/>
    <property type="evidence" value="ECO:0007669"/>
    <property type="project" value="UniProtKB-KW"/>
</dbReference>
<dbReference type="OrthoDB" id="9794725at2"/>
<keyword evidence="4" id="KW-1185">Reference proteome</keyword>
<sequence>MRTETLRLHDDRDDVTLTTYVLDDSPELLAGAPRPAVLVLPGGAYLGCSDREGEPVALAFAALGYHAFVLRYSTYGAVPSGVDPATVVEPKDHCRHPGPLRDVALAVLRIKERAAGWHLDPDRLALCGFSAGGHNAAMYGTHWHRPLLTEALGVDAAALRPAALVLGYALTDYVRLEEWVEPADEGVRQVMRAAHVALLGTATPDAATELALSPARHVGPSTPPSFLWHTAADALVPARHSLAFAAALADAGVPFELHVHERGGHGLALATAATAGSATQVDDVAAGWFGACARWLEQRLALPVP</sequence>
<proteinExistence type="predicted"/>
<dbReference type="InterPro" id="IPR049492">
    <property type="entry name" value="BD-FAE-like_dom"/>
</dbReference>
<dbReference type="AlphaFoldDB" id="A0A1I1AA91"/>
<dbReference type="InterPro" id="IPR050300">
    <property type="entry name" value="GDXG_lipolytic_enzyme"/>
</dbReference>
<evidence type="ECO:0000313" key="3">
    <source>
        <dbReference type="EMBL" id="SFB34894.1"/>
    </source>
</evidence>
<dbReference type="InterPro" id="IPR029058">
    <property type="entry name" value="AB_hydrolase_fold"/>
</dbReference>
<dbReference type="RefSeq" id="WP_090034288.1">
    <property type="nucleotide sequence ID" value="NZ_BONM01000032.1"/>
</dbReference>
<protein>
    <submittedName>
        <fullName evidence="3">Acetyl esterase/lipase</fullName>
    </submittedName>
</protein>
<organism evidence="3 4">
    <name type="scientific">Cellulomonas marina</name>
    <dbReference type="NCBI Taxonomy" id="988821"/>
    <lineage>
        <taxon>Bacteria</taxon>
        <taxon>Bacillati</taxon>
        <taxon>Actinomycetota</taxon>
        <taxon>Actinomycetes</taxon>
        <taxon>Micrococcales</taxon>
        <taxon>Cellulomonadaceae</taxon>
        <taxon>Cellulomonas</taxon>
    </lineage>
</organism>
<dbReference type="EMBL" id="FOKA01000016">
    <property type="protein sequence ID" value="SFB34894.1"/>
    <property type="molecule type" value="Genomic_DNA"/>
</dbReference>